<keyword evidence="1" id="KW-0472">Membrane</keyword>
<comment type="caution">
    <text evidence="2">The sequence shown here is derived from an EMBL/GenBank/DDBJ whole genome shotgun (WGS) entry which is preliminary data.</text>
</comment>
<dbReference type="AlphaFoldDB" id="A0A9P6C563"/>
<feature type="non-terminal residue" evidence="2">
    <location>
        <position position="1"/>
    </location>
</feature>
<feature type="transmembrane region" description="Helical" evidence="1">
    <location>
        <begin position="80"/>
        <end position="98"/>
    </location>
</feature>
<dbReference type="PANTHER" id="PTHR40465:SF1">
    <property type="entry name" value="DUF6534 DOMAIN-CONTAINING PROTEIN"/>
    <property type="match status" value="1"/>
</dbReference>
<gene>
    <name evidence="2" type="ORF">P691DRAFT_667400</name>
</gene>
<dbReference type="PANTHER" id="PTHR40465">
    <property type="entry name" value="CHROMOSOME 1, WHOLE GENOME SHOTGUN SEQUENCE"/>
    <property type="match status" value="1"/>
</dbReference>
<evidence type="ECO:0000313" key="3">
    <source>
        <dbReference type="Proteomes" id="UP000807342"/>
    </source>
</evidence>
<evidence type="ECO:0000313" key="2">
    <source>
        <dbReference type="EMBL" id="KAF9449485.1"/>
    </source>
</evidence>
<keyword evidence="1" id="KW-1133">Transmembrane helix</keyword>
<evidence type="ECO:0000256" key="1">
    <source>
        <dbReference type="SAM" id="Phobius"/>
    </source>
</evidence>
<keyword evidence="3" id="KW-1185">Reference proteome</keyword>
<organism evidence="2 3">
    <name type="scientific">Macrolepiota fuliginosa MF-IS2</name>
    <dbReference type="NCBI Taxonomy" id="1400762"/>
    <lineage>
        <taxon>Eukaryota</taxon>
        <taxon>Fungi</taxon>
        <taxon>Dikarya</taxon>
        <taxon>Basidiomycota</taxon>
        <taxon>Agaricomycotina</taxon>
        <taxon>Agaricomycetes</taxon>
        <taxon>Agaricomycetidae</taxon>
        <taxon>Agaricales</taxon>
        <taxon>Agaricineae</taxon>
        <taxon>Agaricaceae</taxon>
        <taxon>Macrolepiota</taxon>
    </lineage>
</organism>
<dbReference type="EMBL" id="MU151129">
    <property type="protein sequence ID" value="KAF9449485.1"/>
    <property type="molecule type" value="Genomic_DNA"/>
</dbReference>
<dbReference type="Proteomes" id="UP000807342">
    <property type="component" value="Unassembled WGS sequence"/>
</dbReference>
<protein>
    <submittedName>
        <fullName evidence="2">Uncharacterized protein</fullName>
    </submittedName>
</protein>
<feature type="transmembrane region" description="Helical" evidence="1">
    <location>
        <begin position="6"/>
        <end position="23"/>
    </location>
</feature>
<keyword evidence="1" id="KW-0812">Transmembrane</keyword>
<sequence length="122" mass="14233">FLGIIFNWWLYGVLTLQWYLYYISFPNDRRFLKLIVHFIFLLETVQTFFTVADGFHWFVYGFGNVEQLSEFFLANFDSPMMGSVIALVVQLVYAWRVYHLSGLKSITGLICLVSVSLLEIPG</sequence>
<reference evidence="2" key="1">
    <citation type="submission" date="2020-11" db="EMBL/GenBank/DDBJ databases">
        <authorList>
            <consortium name="DOE Joint Genome Institute"/>
            <person name="Ahrendt S."/>
            <person name="Riley R."/>
            <person name="Andreopoulos W."/>
            <person name="Labutti K."/>
            <person name="Pangilinan J."/>
            <person name="Ruiz-Duenas F.J."/>
            <person name="Barrasa J.M."/>
            <person name="Sanchez-Garcia M."/>
            <person name="Camarero S."/>
            <person name="Miyauchi S."/>
            <person name="Serrano A."/>
            <person name="Linde D."/>
            <person name="Babiker R."/>
            <person name="Drula E."/>
            <person name="Ayuso-Fernandez I."/>
            <person name="Pacheco R."/>
            <person name="Padilla G."/>
            <person name="Ferreira P."/>
            <person name="Barriuso J."/>
            <person name="Kellner H."/>
            <person name="Castanera R."/>
            <person name="Alfaro M."/>
            <person name="Ramirez L."/>
            <person name="Pisabarro A.G."/>
            <person name="Kuo A."/>
            <person name="Tritt A."/>
            <person name="Lipzen A."/>
            <person name="He G."/>
            <person name="Yan M."/>
            <person name="Ng V."/>
            <person name="Cullen D."/>
            <person name="Martin F."/>
            <person name="Rosso M.-N."/>
            <person name="Henrissat B."/>
            <person name="Hibbett D."/>
            <person name="Martinez A.T."/>
            <person name="Grigoriev I.V."/>
        </authorList>
    </citation>
    <scope>NUCLEOTIDE SEQUENCE</scope>
    <source>
        <strain evidence="2">MF-IS2</strain>
    </source>
</reference>
<proteinExistence type="predicted"/>
<feature type="transmembrane region" description="Helical" evidence="1">
    <location>
        <begin position="35"/>
        <end position="60"/>
    </location>
</feature>
<accession>A0A9P6C563</accession>
<name>A0A9P6C563_9AGAR</name>
<dbReference type="OrthoDB" id="3223377at2759"/>